<gene>
    <name evidence="2" type="ORF">P153DRAFT_352941</name>
</gene>
<dbReference type="OrthoDB" id="3787192at2759"/>
<name>A0A6A6AQ51_9PLEO</name>
<evidence type="ECO:0000256" key="1">
    <source>
        <dbReference type="SAM" id="SignalP"/>
    </source>
</evidence>
<reference evidence="2" key="1">
    <citation type="journal article" date="2020" name="Stud. Mycol.">
        <title>101 Dothideomycetes genomes: a test case for predicting lifestyles and emergence of pathogens.</title>
        <authorList>
            <person name="Haridas S."/>
            <person name="Albert R."/>
            <person name="Binder M."/>
            <person name="Bloem J."/>
            <person name="Labutti K."/>
            <person name="Salamov A."/>
            <person name="Andreopoulos B."/>
            <person name="Baker S."/>
            <person name="Barry K."/>
            <person name="Bills G."/>
            <person name="Bluhm B."/>
            <person name="Cannon C."/>
            <person name="Castanera R."/>
            <person name="Culley D."/>
            <person name="Daum C."/>
            <person name="Ezra D."/>
            <person name="Gonzalez J."/>
            <person name="Henrissat B."/>
            <person name="Kuo A."/>
            <person name="Liang C."/>
            <person name="Lipzen A."/>
            <person name="Lutzoni F."/>
            <person name="Magnuson J."/>
            <person name="Mondo S."/>
            <person name="Nolan M."/>
            <person name="Ohm R."/>
            <person name="Pangilinan J."/>
            <person name="Park H.-J."/>
            <person name="Ramirez L."/>
            <person name="Alfaro M."/>
            <person name="Sun H."/>
            <person name="Tritt A."/>
            <person name="Yoshinaga Y."/>
            <person name="Zwiers L.-H."/>
            <person name="Turgeon B."/>
            <person name="Goodwin S."/>
            <person name="Spatafora J."/>
            <person name="Crous P."/>
            <person name="Grigoriev I."/>
        </authorList>
    </citation>
    <scope>NUCLEOTIDE SEQUENCE</scope>
    <source>
        <strain evidence="2">CBS 119687</strain>
    </source>
</reference>
<accession>A0A6A6AQ51</accession>
<protein>
    <submittedName>
        <fullName evidence="2">Uncharacterized protein</fullName>
    </submittedName>
</protein>
<dbReference type="AlphaFoldDB" id="A0A6A6AQ51"/>
<keyword evidence="3" id="KW-1185">Reference proteome</keyword>
<evidence type="ECO:0000313" key="3">
    <source>
        <dbReference type="Proteomes" id="UP000799771"/>
    </source>
</evidence>
<keyword evidence="1" id="KW-0732">Signal</keyword>
<feature type="signal peptide" evidence="1">
    <location>
        <begin position="1"/>
        <end position="22"/>
    </location>
</feature>
<dbReference type="EMBL" id="ML977498">
    <property type="protein sequence ID" value="KAF2133666.1"/>
    <property type="molecule type" value="Genomic_DNA"/>
</dbReference>
<evidence type="ECO:0000313" key="2">
    <source>
        <dbReference type="EMBL" id="KAF2133666.1"/>
    </source>
</evidence>
<organism evidence="2 3">
    <name type="scientific">Dothidotthia symphoricarpi CBS 119687</name>
    <dbReference type="NCBI Taxonomy" id="1392245"/>
    <lineage>
        <taxon>Eukaryota</taxon>
        <taxon>Fungi</taxon>
        <taxon>Dikarya</taxon>
        <taxon>Ascomycota</taxon>
        <taxon>Pezizomycotina</taxon>
        <taxon>Dothideomycetes</taxon>
        <taxon>Pleosporomycetidae</taxon>
        <taxon>Pleosporales</taxon>
        <taxon>Dothidotthiaceae</taxon>
        <taxon>Dothidotthia</taxon>
    </lineage>
</organism>
<dbReference type="GeneID" id="54406837"/>
<dbReference type="Proteomes" id="UP000799771">
    <property type="component" value="Unassembled WGS sequence"/>
</dbReference>
<proteinExistence type="predicted"/>
<dbReference type="RefSeq" id="XP_033528053.1">
    <property type="nucleotide sequence ID" value="XM_033666405.1"/>
</dbReference>
<sequence>MRFQYSSLVTLSVTLLAFSANAVPLGTDTSPSSPLQKRSHGDCSGDPRCQAWMGANFKALVASTFRDGVNYDYLVQRSAGEYVVAYACDNSYPGKLGQDIRNMFTYGLYDKAGCKACGYWYLDDAGGCKVKANYCIGCASIG</sequence>
<feature type="chain" id="PRO_5025524076" evidence="1">
    <location>
        <begin position="23"/>
        <end position="142"/>
    </location>
</feature>